<dbReference type="EMBL" id="SCLP01000025">
    <property type="protein sequence ID" value="TFF43490.1"/>
    <property type="molecule type" value="Genomic_DNA"/>
</dbReference>
<accession>A0A4Y8SXY3</accession>
<dbReference type="Proteomes" id="UP000297630">
    <property type="component" value="Unassembled WGS sequence"/>
</dbReference>
<evidence type="ECO:0000313" key="2">
    <source>
        <dbReference type="Proteomes" id="UP000297630"/>
    </source>
</evidence>
<dbReference type="RefSeq" id="WP_002170402.1">
    <property type="nucleotide sequence ID" value="NZ_SCLP01000025.1"/>
</dbReference>
<organism evidence="1 2">
    <name type="scientific">Bacillus thuringiensis</name>
    <dbReference type="NCBI Taxonomy" id="1428"/>
    <lineage>
        <taxon>Bacteria</taxon>
        <taxon>Bacillati</taxon>
        <taxon>Bacillota</taxon>
        <taxon>Bacilli</taxon>
        <taxon>Bacillales</taxon>
        <taxon>Bacillaceae</taxon>
        <taxon>Bacillus</taxon>
        <taxon>Bacillus cereus group</taxon>
    </lineage>
</organism>
<proteinExistence type="predicted"/>
<sequence length="164" mass="19461">MIKVRITPLLKGLGFQYVGGSSYIYKQGDKVFYEGRIYKRGGEDRYIKVIQTHYDEFGYLHHRSFLCKNLCLDISDEHIGSIIIWIAFLAREIGNFDYVMKNMNYWLGLETEKYEIEQTIEKNNKDEITEKKTFLKTSKKIRLFKNIMPPFVLATKGFYRNSKK</sequence>
<reference evidence="1 2" key="1">
    <citation type="submission" date="2019-01" db="EMBL/GenBank/DDBJ databases">
        <title>Draft genome sequence of Bacillus sp. DPC6431.</title>
        <authorList>
            <person name="Arbulu S."/>
            <person name="Murphy K."/>
            <person name="O'Sullivan O."/>
            <person name="Rea M.C."/>
            <person name="Hill C."/>
            <person name="Ross R.P."/>
        </authorList>
    </citation>
    <scope>NUCLEOTIDE SEQUENCE [LARGE SCALE GENOMIC DNA]</scope>
    <source>
        <strain evidence="1 2">DPC6431</strain>
    </source>
</reference>
<name>A0A4Y8SXY3_BACTU</name>
<evidence type="ECO:0000313" key="1">
    <source>
        <dbReference type="EMBL" id="TFF43490.1"/>
    </source>
</evidence>
<comment type="caution">
    <text evidence="1">The sequence shown here is derived from an EMBL/GenBank/DDBJ whole genome shotgun (WGS) entry which is preliminary data.</text>
</comment>
<protein>
    <submittedName>
        <fullName evidence="1">Uncharacterized protein</fullName>
    </submittedName>
</protein>
<dbReference type="AlphaFoldDB" id="A0A4Y8SXY3"/>
<gene>
    <name evidence="1" type="ORF">EQ803_28440</name>
</gene>